<organism evidence="2 3">
    <name type="scientific">Fonsecaea pedrosoi CBS 271.37</name>
    <dbReference type="NCBI Taxonomy" id="1442368"/>
    <lineage>
        <taxon>Eukaryota</taxon>
        <taxon>Fungi</taxon>
        <taxon>Dikarya</taxon>
        <taxon>Ascomycota</taxon>
        <taxon>Pezizomycotina</taxon>
        <taxon>Eurotiomycetes</taxon>
        <taxon>Chaetothyriomycetidae</taxon>
        <taxon>Chaetothyriales</taxon>
        <taxon>Herpotrichiellaceae</taxon>
        <taxon>Fonsecaea</taxon>
    </lineage>
</organism>
<dbReference type="GeneID" id="25301216"/>
<protein>
    <recommendedName>
        <fullName evidence="4">Fungal N-terminal domain-containing protein</fullName>
    </recommendedName>
</protein>
<dbReference type="EMBL" id="KN846969">
    <property type="protein sequence ID" value="KIW86330.1"/>
    <property type="molecule type" value="Genomic_DNA"/>
</dbReference>
<evidence type="ECO:0000256" key="1">
    <source>
        <dbReference type="SAM" id="MobiDB-lite"/>
    </source>
</evidence>
<evidence type="ECO:0000313" key="3">
    <source>
        <dbReference type="Proteomes" id="UP000053029"/>
    </source>
</evidence>
<dbReference type="PANTHER" id="PTHR38886">
    <property type="entry name" value="SESA DOMAIN-CONTAINING PROTEIN"/>
    <property type="match status" value="1"/>
</dbReference>
<dbReference type="STRING" id="1442368.A0A0D2H647"/>
<dbReference type="AlphaFoldDB" id="A0A0D2H647"/>
<accession>A0A0D2H647</accession>
<reference evidence="2 3" key="1">
    <citation type="submission" date="2015-01" db="EMBL/GenBank/DDBJ databases">
        <title>The Genome Sequence of Fonsecaea pedrosoi CBS 271.37.</title>
        <authorList>
            <consortium name="The Broad Institute Genomics Platform"/>
            <person name="Cuomo C."/>
            <person name="de Hoog S."/>
            <person name="Gorbushina A."/>
            <person name="Stielow B."/>
            <person name="Teixiera M."/>
            <person name="Abouelleil A."/>
            <person name="Chapman S.B."/>
            <person name="Priest M."/>
            <person name="Young S.K."/>
            <person name="Wortman J."/>
            <person name="Nusbaum C."/>
            <person name="Birren B."/>
        </authorList>
    </citation>
    <scope>NUCLEOTIDE SEQUENCE [LARGE SCALE GENOMIC DNA]</scope>
    <source>
        <strain evidence="2 3">CBS 271.37</strain>
    </source>
</reference>
<dbReference type="VEuPathDB" id="FungiDB:Z517_01726"/>
<gene>
    <name evidence="2" type="ORF">Z517_01726</name>
</gene>
<sequence length="509" mass="56059">MSFGFSIGDIILLGQLSYKLYDTLTTGRRNASRELQELSDVLFGLNCALGHLRHVAGDISKAASTSLSNDSHGREMQQALDQMVQNCAVTLDDLDNVTKKYREGATVSENNENNEGVESGAGSGSGKGQKRRKVFKNAIASNWAKIRWDIDKDSLKAYRDKLQAHINAINLVLSTFHWSATEKIHAHNKAQAEKIQQYHDDMVKSNSSLALLVEAMHSMMLEPTRTTPHSAQMDIENSFRGLSGLAAEPPPPVGPKSVPSPVIRSVAAHRVPLGMSDMRSTFAGLAASSIAPGIPQHTPSLLFRAMPAVDAAATAPPLVIRHRVPPKPRKELPPEIVAINIKRQTQGAKALADLKQSLTPKPQPSFLKPVVPTVPQLLEGLKYVFSPLPRSTSRQLEAARRMRIRELELWIQSLDHLISSSAISYAPSTNNKAAVTVSDQCTDLVGLLSEMNKAIESSSENMRDMVYEGFSAARVDHVLDKVLTWTKSIRAQKEVEEFMEERSDWRDTH</sequence>
<evidence type="ECO:0000313" key="2">
    <source>
        <dbReference type="EMBL" id="KIW86330.1"/>
    </source>
</evidence>
<dbReference type="Proteomes" id="UP000053029">
    <property type="component" value="Unassembled WGS sequence"/>
</dbReference>
<keyword evidence="3" id="KW-1185">Reference proteome</keyword>
<feature type="region of interest" description="Disordered" evidence="1">
    <location>
        <begin position="103"/>
        <end position="131"/>
    </location>
</feature>
<feature type="compositionally biased region" description="Low complexity" evidence="1">
    <location>
        <begin position="108"/>
        <end position="118"/>
    </location>
</feature>
<dbReference type="HOGENOM" id="CLU_566169_0_0_1"/>
<dbReference type="PANTHER" id="PTHR38886:SF1">
    <property type="entry name" value="NACHT-NTPASE AND P-LOOP NTPASES N-TERMINAL DOMAIN-CONTAINING PROTEIN"/>
    <property type="match status" value="1"/>
</dbReference>
<name>A0A0D2H647_9EURO</name>
<evidence type="ECO:0008006" key="4">
    <source>
        <dbReference type="Google" id="ProtNLM"/>
    </source>
</evidence>
<dbReference type="RefSeq" id="XP_013290138.1">
    <property type="nucleotide sequence ID" value="XM_013434684.1"/>
</dbReference>
<proteinExistence type="predicted"/>
<dbReference type="OrthoDB" id="5404564at2759"/>